<dbReference type="AlphaFoldDB" id="F0WY59"/>
<sequence length="155" mass="17530">MPEQANAAIESHSAYERALESGEAFHWKNAIGSDIKSLDDKKTWNIIDRPKEQKLIGCKWVFAVKRDKNGKLQRYKAQMVVQGCRQTGGVEYTSPYALVASTSSIRVFLSLCVQLGRELYQYDVDTAFLNGHLGEDLYMWPLPGLKTKLSQVCKL</sequence>
<accession>F0WY59</accession>
<proteinExistence type="predicted"/>
<protein>
    <submittedName>
        <fullName evidence="2">PREDICTED: similar to copiatype polyprotein putative</fullName>
    </submittedName>
</protein>
<evidence type="ECO:0000313" key="2">
    <source>
        <dbReference type="EMBL" id="CCA26410.1"/>
    </source>
</evidence>
<dbReference type="EMBL" id="FR824416">
    <property type="protein sequence ID" value="CCA26410.1"/>
    <property type="molecule type" value="Genomic_DNA"/>
</dbReference>
<reference evidence="2" key="1">
    <citation type="journal article" date="2011" name="PLoS Biol.">
        <title>Gene gain and loss during evolution of obligate parasitism in the white rust pathogen of Arabidopsis thaliana.</title>
        <authorList>
            <person name="Kemen E."/>
            <person name="Gardiner A."/>
            <person name="Schultz-Larsen T."/>
            <person name="Kemen A.C."/>
            <person name="Balmuth A.L."/>
            <person name="Robert-Seilaniantz A."/>
            <person name="Bailey K."/>
            <person name="Holub E."/>
            <person name="Studholme D.J."/>
            <person name="Maclean D."/>
            <person name="Jones J.D."/>
        </authorList>
    </citation>
    <scope>NUCLEOTIDE SEQUENCE</scope>
</reference>
<organism evidence="2">
    <name type="scientific">Albugo laibachii Nc14</name>
    <dbReference type="NCBI Taxonomy" id="890382"/>
    <lineage>
        <taxon>Eukaryota</taxon>
        <taxon>Sar</taxon>
        <taxon>Stramenopiles</taxon>
        <taxon>Oomycota</taxon>
        <taxon>Peronosporomycetes</taxon>
        <taxon>Albuginales</taxon>
        <taxon>Albuginaceae</taxon>
        <taxon>Albugo</taxon>
    </lineage>
</organism>
<gene>
    <name evidence="2" type="primary">AlNc14C372G11119</name>
    <name evidence="2" type="ORF">ALNC14_125540</name>
</gene>
<dbReference type="InterPro" id="IPR013103">
    <property type="entry name" value="RVT_2"/>
</dbReference>
<dbReference type="Pfam" id="PF07727">
    <property type="entry name" value="RVT_2"/>
    <property type="match status" value="1"/>
</dbReference>
<feature type="domain" description="Reverse transcriptase Ty1/copia-type" evidence="1">
    <location>
        <begin position="42"/>
        <end position="154"/>
    </location>
</feature>
<reference evidence="2" key="2">
    <citation type="submission" date="2011-02" db="EMBL/GenBank/DDBJ databases">
        <authorList>
            <person name="MacLean D."/>
        </authorList>
    </citation>
    <scope>NUCLEOTIDE SEQUENCE</scope>
</reference>
<name>F0WY59_9STRA</name>
<evidence type="ECO:0000259" key="1">
    <source>
        <dbReference type="Pfam" id="PF07727"/>
    </source>
</evidence>
<dbReference type="HOGENOM" id="CLU_1698742_0_0_1"/>